<dbReference type="InterPro" id="IPR036396">
    <property type="entry name" value="Cyt_P450_sf"/>
</dbReference>
<dbReference type="SUPFAM" id="SSF48264">
    <property type="entry name" value="Cytochrome P450"/>
    <property type="match status" value="1"/>
</dbReference>
<evidence type="ECO:0000256" key="10">
    <source>
        <dbReference type="ARBA" id="ARBA00023004"/>
    </source>
</evidence>
<comment type="pathway">
    <text evidence="3">Secondary metabolite biosynthesis.</text>
</comment>
<dbReference type="InterPro" id="IPR002401">
    <property type="entry name" value="Cyt_P450_E_grp-I"/>
</dbReference>
<proteinExistence type="inferred from homology"/>
<evidence type="ECO:0000313" key="14">
    <source>
        <dbReference type="EMBL" id="KAG5652580.1"/>
    </source>
</evidence>
<keyword evidence="6" id="KW-0812">Transmembrane</keyword>
<evidence type="ECO:0000256" key="4">
    <source>
        <dbReference type="ARBA" id="ARBA00010617"/>
    </source>
</evidence>
<dbReference type="InterPro" id="IPR001128">
    <property type="entry name" value="Cyt_P450"/>
</dbReference>
<comment type="subcellular location">
    <subcellularLocation>
        <location evidence="2">Membrane</location>
        <topology evidence="2">Single-pass membrane protein</topology>
    </subcellularLocation>
</comment>
<comment type="cofactor">
    <cofactor evidence="1">
        <name>heme</name>
        <dbReference type="ChEBI" id="CHEBI:30413"/>
    </cofactor>
</comment>
<gene>
    <name evidence="14" type="ORF">H0H81_004540</name>
</gene>
<evidence type="ECO:0000256" key="9">
    <source>
        <dbReference type="ARBA" id="ARBA00023002"/>
    </source>
</evidence>
<reference evidence="14" key="2">
    <citation type="submission" date="2021-10" db="EMBL/GenBank/DDBJ databases">
        <title>Phylogenomics reveals ancestral predisposition of the termite-cultivated fungus Termitomyces towards a domesticated lifestyle.</title>
        <authorList>
            <person name="Auxier B."/>
            <person name="Grum-Grzhimaylo A."/>
            <person name="Cardenas M.E."/>
            <person name="Lodge J.D."/>
            <person name="Laessoe T."/>
            <person name="Pedersen O."/>
            <person name="Smith M.E."/>
            <person name="Kuyper T.W."/>
            <person name="Franco-Molano E.A."/>
            <person name="Baroni T.J."/>
            <person name="Aanen D.K."/>
        </authorList>
    </citation>
    <scope>NUCLEOTIDE SEQUENCE</scope>
    <source>
        <strain evidence="14">D49</strain>
    </source>
</reference>
<protein>
    <submittedName>
        <fullName evidence="14">Uncharacterized protein</fullName>
    </submittedName>
</protein>
<dbReference type="GO" id="GO:0016020">
    <property type="term" value="C:membrane"/>
    <property type="evidence" value="ECO:0007669"/>
    <property type="project" value="UniProtKB-SubCell"/>
</dbReference>
<keyword evidence="8" id="KW-1133">Transmembrane helix</keyword>
<accession>A0A9P7GNL7</accession>
<keyword evidence="7" id="KW-0479">Metal-binding</keyword>
<keyword evidence="15" id="KW-1185">Reference proteome</keyword>
<comment type="similarity">
    <text evidence="4">Belongs to the cytochrome P450 family.</text>
</comment>
<keyword evidence="11" id="KW-0503">Monooxygenase</keyword>
<dbReference type="EMBL" id="JABCKI010000115">
    <property type="protein sequence ID" value="KAG5652580.1"/>
    <property type="molecule type" value="Genomic_DNA"/>
</dbReference>
<evidence type="ECO:0000256" key="1">
    <source>
        <dbReference type="ARBA" id="ARBA00001971"/>
    </source>
</evidence>
<dbReference type="GO" id="GO:0004497">
    <property type="term" value="F:monooxygenase activity"/>
    <property type="evidence" value="ECO:0007669"/>
    <property type="project" value="UniProtKB-KW"/>
</dbReference>
<evidence type="ECO:0000256" key="12">
    <source>
        <dbReference type="ARBA" id="ARBA00023136"/>
    </source>
</evidence>
<dbReference type="PANTHER" id="PTHR46300">
    <property type="entry name" value="P450, PUTATIVE (EUROFUNG)-RELATED-RELATED"/>
    <property type="match status" value="1"/>
</dbReference>
<comment type="caution">
    <text evidence="14">The sequence shown here is derived from an EMBL/GenBank/DDBJ whole genome shotgun (WGS) entry which is preliminary data.</text>
</comment>
<sequence length="200" mass="22247">MRILSPDVREFNQESGALISSLTARLLEQHNAKGGSLEDEEDIKSVAATSFAAGADTVGISPMTLRRLNLQESNNQTASPLGTFTYAMLLNPDAQKKAQAEIDIVIGSGRIPGYEDRGSLPYVEALYREVMRWRPATPLSLPRATSAYEVYDGNYIPKGLWHMMNRYTRALTCFFLSVSLDEDGQLNDDDFILTFGFGRR</sequence>
<keyword evidence="9" id="KW-0560">Oxidoreductase</keyword>
<evidence type="ECO:0000256" key="7">
    <source>
        <dbReference type="ARBA" id="ARBA00022723"/>
    </source>
</evidence>
<evidence type="ECO:0000256" key="3">
    <source>
        <dbReference type="ARBA" id="ARBA00005179"/>
    </source>
</evidence>
<dbReference type="InterPro" id="IPR050364">
    <property type="entry name" value="Cytochrome_P450_fung"/>
</dbReference>
<evidence type="ECO:0000256" key="6">
    <source>
        <dbReference type="ARBA" id="ARBA00022692"/>
    </source>
</evidence>
<keyword evidence="5" id="KW-0349">Heme</keyword>
<dbReference type="AlphaFoldDB" id="A0A9P7GNL7"/>
<dbReference type="GO" id="GO:0005506">
    <property type="term" value="F:iron ion binding"/>
    <property type="evidence" value="ECO:0007669"/>
    <property type="project" value="InterPro"/>
</dbReference>
<name>A0A9P7GNL7_9AGAR</name>
<keyword evidence="13" id="KW-0325">Glycoprotein</keyword>
<dbReference type="OrthoDB" id="2789670at2759"/>
<keyword evidence="10" id="KW-0408">Iron</keyword>
<evidence type="ECO:0000256" key="5">
    <source>
        <dbReference type="ARBA" id="ARBA00022617"/>
    </source>
</evidence>
<keyword evidence="12" id="KW-0472">Membrane</keyword>
<evidence type="ECO:0000313" key="15">
    <source>
        <dbReference type="Proteomes" id="UP000717328"/>
    </source>
</evidence>
<evidence type="ECO:0000256" key="11">
    <source>
        <dbReference type="ARBA" id="ARBA00023033"/>
    </source>
</evidence>
<dbReference type="Pfam" id="PF00067">
    <property type="entry name" value="p450"/>
    <property type="match status" value="1"/>
</dbReference>
<evidence type="ECO:0000256" key="2">
    <source>
        <dbReference type="ARBA" id="ARBA00004167"/>
    </source>
</evidence>
<organism evidence="14 15">
    <name type="scientific">Sphagnurus paluster</name>
    <dbReference type="NCBI Taxonomy" id="117069"/>
    <lineage>
        <taxon>Eukaryota</taxon>
        <taxon>Fungi</taxon>
        <taxon>Dikarya</taxon>
        <taxon>Basidiomycota</taxon>
        <taxon>Agaricomycotina</taxon>
        <taxon>Agaricomycetes</taxon>
        <taxon>Agaricomycetidae</taxon>
        <taxon>Agaricales</taxon>
        <taxon>Tricholomatineae</taxon>
        <taxon>Lyophyllaceae</taxon>
        <taxon>Sphagnurus</taxon>
    </lineage>
</organism>
<dbReference type="PRINTS" id="PR00463">
    <property type="entry name" value="EP450I"/>
</dbReference>
<reference evidence="14" key="1">
    <citation type="submission" date="2021-02" db="EMBL/GenBank/DDBJ databases">
        <authorList>
            <person name="Nieuwenhuis M."/>
            <person name="Van De Peppel L.J.J."/>
        </authorList>
    </citation>
    <scope>NUCLEOTIDE SEQUENCE</scope>
    <source>
        <strain evidence="14">D49</strain>
    </source>
</reference>
<dbReference type="GO" id="GO:0020037">
    <property type="term" value="F:heme binding"/>
    <property type="evidence" value="ECO:0007669"/>
    <property type="project" value="InterPro"/>
</dbReference>
<dbReference type="Proteomes" id="UP000717328">
    <property type="component" value="Unassembled WGS sequence"/>
</dbReference>
<dbReference type="Gene3D" id="1.10.630.10">
    <property type="entry name" value="Cytochrome P450"/>
    <property type="match status" value="1"/>
</dbReference>
<dbReference type="GO" id="GO:0016705">
    <property type="term" value="F:oxidoreductase activity, acting on paired donors, with incorporation or reduction of molecular oxygen"/>
    <property type="evidence" value="ECO:0007669"/>
    <property type="project" value="InterPro"/>
</dbReference>
<evidence type="ECO:0000256" key="13">
    <source>
        <dbReference type="ARBA" id="ARBA00023180"/>
    </source>
</evidence>
<dbReference type="PANTHER" id="PTHR46300:SF2">
    <property type="entry name" value="CYTOCHROME P450 MONOOXYGENASE ALNH-RELATED"/>
    <property type="match status" value="1"/>
</dbReference>
<evidence type="ECO:0000256" key="8">
    <source>
        <dbReference type="ARBA" id="ARBA00022989"/>
    </source>
</evidence>